<comment type="caution">
    <text evidence="2">The sequence shown here is derived from an EMBL/GenBank/DDBJ whole genome shotgun (WGS) entry which is preliminary data.</text>
</comment>
<dbReference type="EMBL" id="QGGB01000003">
    <property type="protein sequence ID" value="PWN07401.1"/>
    <property type="molecule type" value="Genomic_DNA"/>
</dbReference>
<dbReference type="SUPFAM" id="SSF54593">
    <property type="entry name" value="Glyoxalase/Bleomycin resistance protein/Dihydroxybiphenyl dioxygenase"/>
    <property type="match status" value="1"/>
</dbReference>
<dbReference type="PANTHER" id="PTHR33993:SF2">
    <property type="entry name" value="VOC DOMAIN-CONTAINING PROTEIN"/>
    <property type="match status" value="1"/>
</dbReference>
<proteinExistence type="predicted"/>
<evidence type="ECO:0000313" key="2">
    <source>
        <dbReference type="EMBL" id="PWN07401.1"/>
    </source>
</evidence>
<dbReference type="InterPro" id="IPR037523">
    <property type="entry name" value="VOC_core"/>
</dbReference>
<evidence type="ECO:0000313" key="3">
    <source>
        <dbReference type="Proteomes" id="UP000245533"/>
    </source>
</evidence>
<dbReference type="PROSITE" id="PS51819">
    <property type="entry name" value="VOC"/>
    <property type="match status" value="1"/>
</dbReference>
<keyword evidence="3" id="KW-1185">Reference proteome</keyword>
<dbReference type="Pfam" id="PF00903">
    <property type="entry name" value="Glyoxalase"/>
    <property type="match status" value="1"/>
</dbReference>
<dbReference type="GO" id="GO:0016829">
    <property type="term" value="F:lyase activity"/>
    <property type="evidence" value="ECO:0007669"/>
    <property type="project" value="UniProtKB-KW"/>
</dbReference>
<dbReference type="InterPro" id="IPR004360">
    <property type="entry name" value="Glyas_Fos-R_dOase_dom"/>
</dbReference>
<name>A0A316TUL9_9BACT</name>
<gene>
    <name evidence="2" type="ORF">DDZ15_03815</name>
</gene>
<dbReference type="OrthoDB" id="9804235at2"/>
<dbReference type="AlphaFoldDB" id="A0A316TUL9"/>
<keyword evidence="2" id="KW-0456">Lyase</keyword>
<dbReference type="CDD" id="cd07247">
    <property type="entry name" value="SgaA_N_like"/>
    <property type="match status" value="1"/>
</dbReference>
<accession>A0A316TUL9</accession>
<dbReference type="Gene3D" id="3.10.180.10">
    <property type="entry name" value="2,3-Dihydroxybiphenyl 1,2-Dioxygenase, domain 1"/>
    <property type="match status" value="1"/>
</dbReference>
<dbReference type="RefSeq" id="WP_109645059.1">
    <property type="nucleotide sequence ID" value="NZ_QGGB01000003.1"/>
</dbReference>
<dbReference type="InterPro" id="IPR052164">
    <property type="entry name" value="Anthracycline_SecMetBiosynth"/>
</dbReference>
<organism evidence="2 3">
    <name type="scientific">Rhodohalobacter mucosus</name>
    <dbReference type="NCBI Taxonomy" id="2079485"/>
    <lineage>
        <taxon>Bacteria</taxon>
        <taxon>Pseudomonadati</taxon>
        <taxon>Balneolota</taxon>
        <taxon>Balneolia</taxon>
        <taxon>Balneolales</taxon>
        <taxon>Balneolaceae</taxon>
        <taxon>Rhodohalobacter</taxon>
    </lineage>
</organism>
<dbReference type="Proteomes" id="UP000245533">
    <property type="component" value="Unassembled WGS sequence"/>
</dbReference>
<feature type="domain" description="VOC" evidence="1">
    <location>
        <begin position="4"/>
        <end position="128"/>
    </location>
</feature>
<sequence length="129" mass="14357">MKNPVNWFEIYVSDMDRARKFYEQVLNIQLDKLEVPGEMDDVNSFQMMSFPMVQDKPDASGALVKANGVEPGGNSVMVYFACDDCSNEENRVEEAGGKVLKSKFSIGEFGYVAMCMDSEGNTFGLHSNS</sequence>
<protein>
    <submittedName>
        <fullName evidence="2">Lactoylglutathione lyase</fullName>
    </submittedName>
</protein>
<dbReference type="PANTHER" id="PTHR33993">
    <property type="entry name" value="GLYOXALASE-RELATED"/>
    <property type="match status" value="1"/>
</dbReference>
<evidence type="ECO:0000259" key="1">
    <source>
        <dbReference type="PROSITE" id="PS51819"/>
    </source>
</evidence>
<reference evidence="2 3" key="1">
    <citation type="submission" date="2018-05" db="EMBL/GenBank/DDBJ databases">
        <title>Rhodohalobacter halophilus gen. nov., sp. nov., a moderately halophilic member of the family Balneolaceae.</title>
        <authorList>
            <person name="Liu Z.-W."/>
        </authorList>
    </citation>
    <scope>NUCLEOTIDE SEQUENCE [LARGE SCALE GENOMIC DNA]</scope>
    <source>
        <strain evidence="2 3">8A47</strain>
    </source>
</reference>
<dbReference type="InterPro" id="IPR029068">
    <property type="entry name" value="Glyas_Bleomycin-R_OHBP_Dase"/>
</dbReference>